<comment type="caution">
    <text evidence="3">The sequence shown here is derived from an EMBL/GenBank/DDBJ whole genome shotgun (WGS) entry which is preliminary data.</text>
</comment>
<reference evidence="3 4" key="1">
    <citation type="submission" date="2023-01" db="EMBL/GenBank/DDBJ databases">
        <title>Novel species of the genus Vogesella isolated from rivers.</title>
        <authorList>
            <person name="Lu H."/>
        </authorList>
    </citation>
    <scope>NUCLEOTIDE SEQUENCE [LARGE SCALE GENOMIC DNA]</scope>
    <source>
        <strain evidence="3 4">DC21W</strain>
    </source>
</reference>
<dbReference type="CDD" id="cd04221">
    <property type="entry name" value="MauL"/>
    <property type="match status" value="1"/>
</dbReference>
<dbReference type="Proteomes" id="UP001219956">
    <property type="component" value="Unassembled WGS sequence"/>
</dbReference>
<proteinExistence type="predicted"/>
<dbReference type="InterPro" id="IPR008972">
    <property type="entry name" value="Cupredoxin"/>
</dbReference>
<protein>
    <submittedName>
        <fullName evidence="3">Methylamine utilization protein</fullName>
    </submittedName>
</protein>
<evidence type="ECO:0000313" key="4">
    <source>
        <dbReference type="Proteomes" id="UP001219956"/>
    </source>
</evidence>
<feature type="signal peptide" evidence="2">
    <location>
        <begin position="1"/>
        <end position="25"/>
    </location>
</feature>
<dbReference type="SUPFAM" id="SSF49503">
    <property type="entry name" value="Cupredoxins"/>
    <property type="match status" value="1"/>
</dbReference>
<evidence type="ECO:0000313" key="3">
    <source>
        <dbReference type="EMBL" id="MDC7717799.1"/>
    </source>
</evidence>
<keyword evidence="2" id="KW-0732">Signal</keyword>
<dbReference type="InterPro" id="IPR008969">
    <property type="entry name" value="CarboxyPept-like_regulatory"/>
</dbReference>
<organism evidence="3 4">
    <name type="scientific">Vogesella aquatica</name>
    <dbReference type="NCBI Taxonomy" id="2984206"/>
    <lineage>
        <taxon>Bacteria</taxon>
        <taxon>Pseudomonadati</taxon>
        <taxon>Pseudomonadota</taxon>
        <taxon>Betaproteobacteria</taxon>
        <taxon>Neisseriales</taxon>
        <taxon>Chromobacteriaceae</taxon>
        <taxon>Vogesella</taxon>
    </lineage>
</organism>
<gene>
    <name evidence="3" type="ORF">PQU95_11315</name>
</gene>
<sequence>MKYDKIAACTGVVVLTSLLSVPARAADVTVTVSDGQGLAVADAAVYLLPLQGRAPRGGQKGSIEQIDKTFVPYVSIVQAGTAVSFPNKDNVRHHVYSFSAPKVFDLKLYSGTPSQPVVFDKPGLVALGCNIHDWMLAYVLVVETPWFAVSKERGSVVVENVPAGDYNMTIWHPRMKEEMMQQVKVGASAQTVRARIILSKPDLRRQGG</sequence>
<name>A0ABT5J1S3_9NEIS</name>
<dbReference type="EMBL" id="JAQQLF010000013">
    <property type="protein sequence ID" value="MDC7717799.1"/>
    <property type="molecule type" value="Genomic_DNA"/>
</dbReference>
<comment type="subcellular location">
    <subcellularLocation>
        <location evidence="1">Cell outer membrane</location>
        <topology evidence="1">Lipid-anchor</topology>
    </subcellularLocation>
</comment>
<dbReference type="RefSeq" id="WP_272752109.1">
    <property type="nucleotide sequence ID" value="NZ_JAQQLF010000013.1"/>
</dbReference>
<feature type="chain" id="PRO_5045917870" evidence="2">
    <location>
        <begin position="26"/>
        <end position="208"/>
    </location>
</feature>
<dbReference type="Gene3D" id="2.60.40.420">
    <property type="entry name" value="Cupredoxins - blue copper proteins"/>
    <property type="match status" value="1"/>
</dbReference>
<evidence type="ECO:0000256" key="1">
    <source>
        <dbReference type="ARBA" id="ARBA00004459"/>
    </source>
</evidence>
<dbReference type="SUPFAM" id="SSF49464">
    <property type="entry name" value="Carboxypeptidase regulatory domain-like"/>
    <property type="match status" value="1"/>
</dbReference>
<keyword evidence="4" id="KW-1185">Reference proteome</keyword>
<evidence type="ECO:0000256" key="2">
    <source>
        <dbReference type="SAM" id="SignalP"/>
    </source>
</evidence>
<dbReference type="InterPro" id="IPR034242">
    <property type="entry name" value="MauL"/>
</dbReference>
<accession>A0ABT5J1S3</accession>